<organism evidence="1 2">
    <name type="scientific">Labilibaculum filiforme</name>
    <dbReference type="NCBI Taxonomy" id="1940526"/>
    <lineage>
        <taxon>Bacteria</taxon>
        <taxon>Pseudomonadati</taxon>
        <taxon>Bacteroidota</taxon>
        <taxon>Bacteroidia</taxon>
        <taxon>Marinilabiliales</taxon>
        <taxon>Marinifilaceae</taxon>
        <taxon>Labilibaculum</taxon>
    </lineage>
</organism>
<dbReference type="PANTHER" id="PTHR35810:SF1">
    <property type="entry name" value="CYTOPLASMIC PROTEIN"/>
    <property type="match status" value="1"/>
</dbReference>
<evidence type="ECO:0000313" key="1">
    <source>
        <dbReference type="EMBL" id="PKQ63426.1"/>
    </source>
</evidence>
<accession>A0A2N3HZC8</accession>
<comment type="caution">
    <text evidence="1">The sequence shown here is derived from an EMBL/GenBank/DDBJ whole genome shotgun (WGS) entry which is preliminary data.</text>
</comment>
<gene>
    <name evidence="1" type="ORF">BZG02_08585</name>
</gene>
<dbReference type="EMBL" id="MVDD01000005">
    <property type="protein sequence ID" value="PKQ63426.1"/>
    <property type="molecule type" value="Genomic_DNA"/>
</dbReference>
<sequence>MSEEPKEVIIYKSSDGLSELSVHLKNEDVWLTQKQLVELYQTAKSTVSEHVKNIYADEELNQEATVRKIRTVQKEGNREVSRELDYYNLDLIIALGYRINSKIATRFRQWATQRLKEYIIKGFTMDDERLKNLGGGNYWKELLDRIRDIRSSEKVMYRQVLELYSTATDYDPKGEESITFFKIVQNKLHFAAHGNTASEVIYLRVDSDKPFAGLTSFKGSQPTQAEAMIAKNYLSEKELKVLNNLVSAYFDLAELNAIEEREMKMADFVRELDTILSSARRKLLENAGQISASKAKEKAKLEYKKYQAKTLDSVEEEYLKTISLLEKQAKKQSRKNNNKA</sequence>
<proteinExistence type="predicted"/>
<protein>
    <submittedName>
        <fullName evidence="1">Cell filamentation protein Fic</fullName>
    </submittedName>
</protein>
<evidence type="ECO:0000313" key="2">
    <source>
        <dbReference type="Proteomes" id="UP000233535"/>
    </source>
</evidence>
<dbReference type="RefSeq" id="WP_101261017.1">
    <property type="nucleotide sequence ID" value="NZ_MVDD01000005.1"/>
</dbReference>
<dbReference type="PIRSF" id="PIRSF015268">
    <property type="entry name" value="Virulence_RhuM"/>
    <property type="match status" value="1"/>
</dbReference>
<dbReference type="AlphaFoldDB" id="A0A2N3HZC8"/>
<dbReference type="Pfam" id="PF13310">
    <property type="entry name" value="Virulence_RhuM"/>
    <property type="match status" value="1"/>
</dbReference>
<dbReference type="PANTHER" id="PTHR35810">
    <property type="entry name" value="CYTOPLASMIC PROTEIN-RELATED"/>
    <property type="match status" value="1"/>
</dbReference>
<dbReference type="Proteomes" id="UP000233535">
    <property type="component" value="Unassembled WGS sequence"/>
</dbReference>
<keyword evidence="2" id="KW-1185">Reference proteome</keyword>
<dbReference type="OrthoDB" id="9802752at2"/>
<dbReference type="InterPro" id="IPR011204">
    <property type="entry name" value="Virulence_RhuM-like"/>
</dbReference>
<name>A0A2N3HZC8_9BACT</name>
<reference evidence="1 2" key="1">
    <citation type="journal article" date="2017" name="Front. Microbiol.">
        <title>Labilibaculum manganireducens gen. nov., sp. nov. and Labilibaculum filiforme sp. nov., Novel Bacteroidetes Isolated from Subsurface Sediments of the Baltic Sea.</title>
        <authorList>
            <person name="Vandieken V."/>
            <person name="Marshall I.P."/>
            <person name="Niemann H."/>
            <person name="Engelen B."/>
            <person name="Cypionka H."/>
        </authorList>
    </citation>
    <scope>NUCLEOTIDE SEQUENCE [LARGE SCALE GENOMIC DNA]</scope>
    <source>
        <strain evidence="1 2">59.16B</strain>
    </source>
</reference>